<dbReference type="SUPFAM" id="SSF51182">
    <property type="entry name" value="RmlC-like cupins"/>
    <property type="match status" value="1"/>
</dbReference>
<feature type="compositionally biased region" description="Basic and acidic residues" evidence="1">
    <location>
        <begin position="113"/>
        <end position="130"/>
    </location>
</feature>
<dbReference type="InterPro" id="IPR014710">
    <property type="entry name" value="RmlC-like_jellyroll"/>
</dbReference>
<dbReference type="Proteomes" id="UP000034740">
    <property type="component" value="Unassembled WGS sequence"/>
</dbReference>
<dbReference type="PANTHER" id="PTHR43346:SF1">
    <property type="entry name" value="QUERCETIN 2,3-DIOXYGENASE-RELATED"/>
    <property type="match status" value="1"/>
</dbReference>
<evidence type="ECO:0000259" key="2">
    <source>
        <dbReference type="Pfam" id="PF07883"/>
    </source>
</evidence>
<gene>
    <name evidence="3" type="ORF">UY83_C0006G0008</name>
</gene>
<feature type="region of interest" description="Disordered" evidence="1">
    <location>
        <begin position="108"/>
        <end position="130"/>
    </location>
</feature>
<evidence type="ECO:0000256" key="1">
    <source>
        <dbReference type="SAM" id="MobiDB-lite"/>
    </source>
</evidence>
<sequence length="130" mass="14289">MKGFFVDIEQAALENEDFRKVLYTGARLQLVVMALKPGEDIGEEVHELDQFIRVEAGSGKAVLDGVEHAISDGSVVIVPQSARHNIINSGYAAMKLYTLYSPPNHRHGTIHKTKADAQADEEHFDGTVSE</sequence>
<accession>A0A0G1XX20</accession>
<dbReference type="CDD" id="cd02223">
    <property type="entry name" value="cupin_Bh2720-like"/>
    <property type="match status" value="1"/>
</dbReference>
<organism evidence="3 4">
    <name type="scientific">Candidatus Adlerbacteria bacterium GW2011_GWA1_54_10</name>
    <dbReference type="NCBI Taxonomy" id="1618605"/>
    <lineage>
        <taxon>Bacteria</taxon>
        <taxon>Candidatus Adleribacteriota</taxon>
    </lineage>
</organism>
<dbReference type="EMBL" id="LCRO01000006">
    <property type="protein sequence ID" value="KKW35531.1"/>
    <property type="molecule type" value="Genomic_DNA"/>
</dbReference>
<dbReference type="InterPro" id="IPR052538">
    <property type="entry name" value="Flavonoid_dioxygenase-like"/>
</dbReference>
<feature type="domain" description="Cupin type-2" evidence="2">
    <location>
        <begin position="32"/>
        <end position="99"/>
    </location>
</feature>
<evidence type="ECO:0000313" key="4">
    <source>
        <dbReference type="Proteomes" id="UP000034740"/>
    </source>
</evidence>
<proteinExistence type="predicted"/>
<dbReference type="InterPro" id="IPR011051">
    <property type="entry name" value="RmlC_Cupin_sf"/>
</dbReference>
<dbReference type="InterPro" id="IPR013096">
    <property type="entry name" value="Cupin_2"/>
</dbReference>
<dbReference type="AlphaFoldDB" id="A0A0G1XX20"/>
<evidence type="ECO:0000313" key="3">
    <source>
        <dbReference type="EMBL" id="KKW35531.1"/>
    </source>
</evidence>
<dbReference type="PANTHER" id="PTHR43346">
    <property type="entry name" value="LIGAND BINDING DOMAIN PROTEIN, PUTATIVE (AFU_ORTHOLOGUE AFUA_6G14370)-RELATED"/>
    <property type="match status" value="1"/>
</dbReference>
<reference evidence="3 4" key="1">
    <citation type="journal article" date="2015" name="Nature">
        <title>rRNA introns, odd ribosomes, and small enigmatic genomes across a large radiation of phyla.</title>
        <authorList>
            <person name="Brown C.T."/>
            <person name="Hug L.A."/>
            <person name="Thomas B.C."/>
            <person name="Sharon I."/>
            <person name="Castelle C.J."/>
            <person name="Singh A."/>
            <person name="Wilkins M.J."/>
            <person name="Williams K.H."/>
            <person name="Banfield J.F."/>
        </authorList>
    </citation>
    <scope>NUCLEOTIDE SEQUENCE [LARGE SCALE GENOMIC DNA]</scope>
</reference>
<dbReference type="Pfam" id="PF07883">
    <property type="entry name" value="Cupin_2"/>
    <property type="match status" value="1"/>
</dbReference>
<dbReference type="Gene3D" id="2.60.120.10">
    <property type="entry name" value="Jelly Rolls"/>
    <property type="match status" value="1"/>
</dbReference>
<comment type="caution">
    <text evidence="3">The sequence shown here is derived from an EMBL/GenBank/DDBJ whole genome shotgun (WGS) entry which is preliminary data.</text>
</comment>
<protein>
    <submittedName>
        <fullName evidence="3">Cupin region</fullName>
    </submittedName>
</protein>
<name>A0A0G1XX20_9BACT</name>